<sequence length="138" mass="15390">MNVHVHLEQWNASTGTPLVTFGDRTYNLSVTQEKFVDNVLSGLFTDEAKEKELAVTFLSLLEKDKSNDFYRYVLNQYTSGRGVNSSEMKMSINGVIKSGKSDPSLTRLFNSASGEKGKEAAQEFNDTLIKAKTGTRLR</sequence>
<dbReference type="Proteomes" id="UP001595755">
    <property type="component" value="Unassembled WGS sequence"/>
</dbReference>
<comment type="caution">
    <text evidence="1">The sequence shown here is derived from an EMBL/GenBank/DDBJ whole genome shotgun (WGS) entry which is preliminary data.</text>
</comment>
<gene>
    <name evidence="1" type="ORF">ACFO1S_17535</name>
</gene>
<evidence type="ECO:0000313" key="1">
    <source>
        <dbReference type="EMBL" id="MFC4305237.1"/>
    </source>
</evidence>
<organism evidence="1 2">
    <name type="scientific">Cohnella boryungensis</name>
    <dbReference type="NCBI Taxonomy" id="768479"/>
    <lineage>
        <taxon>Bacteria</taxon>
        <taxon>Bacillati</taxon>
        <taxon>Bacillota</taxon>
        <taxon>Bacilli</taxon>
        <taxon>Bacillales</taxon>
        <taxon>Paenibacillaceae</taxon>
        <taxon>Cohnella</taxon>
    </lineage>
</organism>
<name>A0ABV8SE56_9BACL</name>
<keyword evidence="2" id="KW-1185">Reference proteome</keyword>
<protein>
    <submittedName>
        <fullName evidence="1">Uncharacterized protein</fullName>
    </submittedName>
</protein>
<dbReference type="EMBL" id="JBHSED010000036">
    <property type="protein sequence ID" value="MFC4305237.1"/>
    <property type="molecule type" value="Genomic_DNA"/>
</dbReference>
<evidence type="ECO:0000313" key="2">
    <source>
        <dbReference type="Proteomes" id="UP001595755"/>
    </source>
</evidence>
<reference evidence="2" key="1">
    <citation type="journal article" date="2019" name="Int. J. Syst. Evol. Microbiol.">
        <title>The Global Catalogue of Microorganisms (GCM) 10K type strain sequencing project: providing services to taxonomists for standard genome sequencing and annotation.</title>
        <authorList>
            <consortium name="The Broad Institute Genomics Platform"/>
            <consortium name="The Broad Institute Genome Sequencing Center for Infectious Disease"/>
            <person name="Wu L."/>
            <person name="Ma J."/>
        </authorList>
    </citation>
    <scope>NUCLEOTIDE SEQUENCE [LARGE SCALE GENOMIC DNA]</scope>
    <source>
        <strain evidence="2">CGMCC 4.1641</strain>
    </source>
</reference>
<proteinExistence type="predicted"/>
<accession>A0ABV8SE56</accession>